<organism evidence="2 3">
    <name type="scientific">Heterobasidion irregulare (strain TC 32-1)</name>
    <dbReference type="NCBI Taxonomy" id="747525"/>
    <lineage>
        <taxon>Eukaryota</taxon>
        <taxon>Fungi</taxon>
        <taxon>Dikarya</taxon>
        <taxon>Basidiomycota</taxon>
        <taxon>Agaricomycotina</taxon>
        <taxon>Agaricomycetes</taxon>
        <taxon>Russulales</taxon>
        <taxon>Bondarzewiaceae</taxon>
        <taxon>Heterobasidion</taxon>
        <taxon>Heterobasidion annosum species complex</taxon>
    </lineage>
</organism>
<dbReference type="KEGG" id="hir:HETIRDRAFT_170843"/>
<feature type="compositionally biased region" description="Low complexity" evidence="1">
    <location>
        <begin position="40"/>
        <end position="53"/>
    </location>
</feature>
<evidence type="ECO:0000313" key="3">
    <source>
        <dbReference type="Proteomes" id="UP000030671"/>
    </source>
</evidence>
<evidence type="ECO:0000256" key="1">
    <source>
        <dbReference type="SAM" id="MobiDB-lite"/>
    </source>
</evidence>
<dbReference type="InParanoid" id="W4KH34"/>
<proteinExistence type="predicted"/>
<gene>
    <name evidence="2" type="ORF">HETIRDRAFT_170843</name>
</gene>
<dbReference type="Proteomes" id="UP000030671">
    <property type="component" value="Unassembled WGS sequence"/>
</dbReference>
<sequence length="53" mass="5773">MPACIPLLPTTCPPACLSSYLRVYLSSPPPRLQYPRARRSPPAARRPPNSSPA</sequence>
<dbReference type="HOGENOM" id="CLU_3068941_0_0_1"/>
<dbReference type="AlphaFoldDB" id="W4KH34"/>
<keyword evidence="3" id="KW-1185">Reference proteome</keyword>
<accession>W4KH34</accession>
<dbReference type="GeneID" id="20668308"/>
<evidence type="ECO:0000313" key="2">
    <source>
        <dbReference type="EMBL" id="ETW84346.1"/>
    </source>
</evidence>
<name>W4KH34_HETIT</name>
<dbReference type="RefSeq" id="XP_009544027.1">
    <property type="nucleotide sequence ID" value="XM_009545732.1"/>
</dbReference>
<feature type="region of interest" description="Disordered" evidence="1">
    <location>
        <begin position="29"/>
        <end position="53"/>
    </location>
</feature>
<protein>
    <submittedName>
        <fullName evidence="2">Uncharacterized protein</fullName>
    </submittedName>
</protein>
<dbReference type="EMBL" id="KI925456">
    <property type="protein sequence ID" value="ETW84346.1"/>
    <property type="molecule type" value="Genomic_DNA"/>
</dbReference>
<reference evidence="2 3" key="1">
    <citation type="journal article" date="2012" name="New Phytol.">
        <title>Insight into trade-off between wood decay and parasitism from the genome of a fungal forest pathogen.</title>
        <authorList>
            <person name="Olson A."/>
            <person name="Aerts A."/>
            <person name="Asiegbu F."/>
            <person name="Belbahri L."/>
            <person name="Bouzid O."/>
            <person name="Broberg A."/>
            <person name="Canback B."/>
            <person name="Coutinho P.M."/>
            <person name="Cullen D."/>
            <person name="Dalman K."/>
            <person name="Deflorio G."/>
            <person name="van Diepen L.T."/>
            <person name="Dunand C."/>
            <person name="Duplessis S."/>
            <person name="Durling M."/>
            <person name="Gonthier P."/>
            <person name="Grimwood J."/>
            <person name="Fossdal C.G."/>
            <person name="Hansson D."/>
            <person name="Henrissat B."/>
            <person name="Hietala A."/>
            <person name="Himmelstrand K."/>
            <person name="Hoffmeister D."/>
            <person name="Hogberg N."/>
            <person name="James T.Y."/>
            <person name="Karlsson M."/>
            <person name="Kohler A."/>
            <person name="Kues U."/>
            <person name="Lee Y.H."/>
            <person name="Lin Y.C."/>
            <person name="Lind M."/>
            <person name="Lindquist E."/>
            <person name="Lombard V."/>
            <person name="Lucas S."/>
            <person name="Lunden K."/>
            <person name="Morin E."/>
            <person name="Murat C."/>
            <person name="Park J."/>
            <person name="Raffaello T."/>
            <person name="Rouze P."/>
            <person name="Salamov A."/>
            <person name="Schmutz J."/>
            <person name="Solheim H."/>
            <person name="Stahlberg J."/>
            <person name="Velez H."/>
            <person name="de Vries R.P."/>
            <person name="Wiebenga A."/>
            <person name="Woodward S."/>
            <person name="Yakovlev I."/>
            <person name="Garbelotto M."/>
            <person name="Martin F."/>
            <person name="Grigoriev I.V."/>
            <person name="Stenlid J."/>
        </authorList>
    </citation>
    <scope>NUCLEOTIDE SEQUENCE [LARGE SCALE GENOMIC DNA]</scope>
    <source>
        <strain evidence="2 3">TC 32-1</strain>
    </source>
</reference>